<feature type="domain" description="Peptidase M28" evidence="2">
    <location>
        <begin position="214"/>
        <end position="403"/>
    </location>
</feature>
<dbReference type="Proteomes" id="UP000555564">
    <property type="component" value="Unassembled WGS sequence"/>
</dbReference>
<keyword evidence="4" id="KW-1185">Reference proteome</keyword>
<evidence type="ECO:0000256" key="1">
    <source>
        <dbReference type="SAM" id="MobiDB-lite"/>
    </source>
</evidence>
<proteinExistence type="predicted"/>
<dbReference type="EMBL" id="JACHIU010000001">
    <property type="protein sequence ID" value="MBB6475767.1"/>
    <property type="molecule type" value="Genomic_DNA"/>
</dbReference>
<sequence length="618" mass="64281">MNVREVVRDLSAGFGAEAAMADVAALCGSDRYQASDGIAEAARYVAARAEEAGLRDVRVHEFPADGARRWWSFRAPVGWSPVSGVLQGGGVTVRYPEEPFTLAAYSGGGGGELAVYGVADVAEARGAVVLHDDVAVPLSEVLGLAERHGAAGVVTEQVSPGGGIGRVELRAGGSSFAFSVPRGAVRRLAEAGRVRVAVAVERGAAMPVVTGVLPGDGGEILLYAHLCHPRPSANDNATGVAALLGAARVLAARARRRPVRFVWGPEFTGMAAYLHDVAEQAPFAAVNVDMAGEDQRLCGGPLIVERCPDHLPGFVGALAEHVVACLPQAARSYAGTVECDTWAWRATPFVGASDHSLLVDRSVGTPVVTLGHWPDRFNHSSGDTLDKVDPAELRRTATVAAATAAVLAEATPRDRPELEGIALRWAAARLMECVPSPGAAPPRHRTEVGLAALRHRTEVGLAALGWLDEVCGGHGDEQARRWLTGLAEHVGTLLPSGAPQDVPAGPPVRRCWPGPFNVRGFAEAAGDAGRAWVDARLTADRAGGYTRMLALAHAVDDVRDRAQVAGYATLASGLPIGDGFAGEFIDLLVAAGWAEEDGTTSPAAVAPAVRPPTPKEGP</sequence>
<dbReference type="Pfam" id="PF04389">
    <property type="entry name" value="Peptidase_M28"/>
    <property type="match status" value="1"/>
</dbReference>
<evidence type="ECO:0000313" key="3">
    <source>
        <dbReference type="EMBL" id="MBB6475767.1"/>
    </source>
</evidence>
<feature type="compositionally biased region" description="Pro residues" evidence="1">
    <location>
        <begin position="609"/>
        <end position="618"/>
    </location>
</feature>
<dbReference type="Gene3D" id="3.50.30.30">
    <property type="match status" value="1"/>
</dbReference>
<organism evidence="3 4">
    <name type="scientific">Sphaerisporangium rubeum</name>
    <dbReference type="NCBI Taxonomy" id="321317"/>
    <lineage>
        <taxon>Bacteria</taxon>
        <taxon>Bacillati</taxon>
        <taxon>Actinomycetota</taxon>
        <taxon>Actinomycetes</taxon>
        <taxon>Streptosporangiales</taxon>
        <taxon>Streptosporangiaceae</taxon>
        <taxon>Sphaerisporangium</taxon>
    </lineage>
</organism>
<protein>
    <recommendedName>
        <fullName evidence="2">Peptidase M28 domain-containing protein</fullName>
    </recommendedName>
</protein>
<gene>
    <name evidence="3" type="ORF">BJ992_005198</name>
</gene>
<evidence type="ECO:0000313" key="4">
    <source>
        <dbReference type="Proteomes" id="UP000555564"/>
    </source>
</evidence>
<dbReference type="Gene3D" id="3.40.630.10">
    <property type="entry name" value="Zn peptidases"/>
    <property type="match status" value="1"/>
</dbReference>
<feature type="region of interest" description="Disordered" evidence="1">
    <location>
        <begin position="599"/>
        <end position="618"/>
    </location>
</feature>
<reference evidence="3 4" key="1">
    <citation type="submission" date="2020-08" db="EMBL/GenBank/DDBJ databases">
        <title>Sequencing the genomes of 1000 actinobacteria strains.</title>
        <authorList>
            <person name="Klenk H.-P."/>
        </authorList>
    </citation>
    <scope>NUCLEOTIDE SEQUENCE [LARGE SCALE GENOMIC DNA]</scope>
    <source>
        <strain evidence="3 4">DSM 44936</strain>
    </source>
</reference>
<dbReference type="RefSeq" id="WP_184985338.1">
    <property type="nucleotide sequence ID" value="NZ_BAAALO010000019.1"/>
</dbReference>
<name>A0A7X0IL89_9ACTN</name>
<comment type="caution">
    <text evidence="3">The sequence shown here is derived from an EMBL/GenBank/DDBJ whole genome shotgun (WGS) entry which is preliminary data.</text>
</comment>
<evidence type="ECO:0000259" key="2">
    <source>
        <dbReference type="Pfam" id="PF04389"/>
    </source>
</evidence>
<accession>A0A7X0IL89</accession>
<dbReference type="SUPFAM" id="SSF53187">
    <property type="entry name" value="Zn-dependent exopeptidases"/>
    <property type="match status" value="1"/>
</dbReference>
<dbReference type="AlphaFoldDB" id="A0A7X0IL89"/>
<dbReference type="InterPro" id="IPR007484">
    <property type="entry name" value="Peptidase_M28"/>
</dbReference>